<feature type="transmembrane region" description="Helical" evidence="11">
    <location>
        <begin position="190"/>
        <end position="208"/>
    </location>
</feature>
<feature type="domain" description="ABC transporter" evidence="12">
    <location>
        <begin position="366"/>
        <end position="600"/>
    </location>
</feature>
<evidence type="ECO:0000256" key="1">
    <source>
        <dbReference type="ARBA" id="ARBA00004651"/>
    </source>
</evidence>
<dbReference type="InterPro" id="IPR003439">
    <property type="entry name" value="ABC_transporter-like_ATP-bd"/>
</dbReference>
<keyword evidence="6 14" id="KW-0067">ATP-binding</keyword>
<dbReference type="PANTHER" id="PTHR43394">
    <property type="entry name" value="ATP-DEPENDENT PERMEASE MDL1, MITOCHONDRIAL"/>
    <property type="match status" value="1"/>
</dbReference>
<dbReference type="InterPro" id="IPR011917">
    <property type="entry name" value="ABC_transpr_lipidA"/>
</dbReference>
<feature type="transmembrane region" description="Helical" evidence="11">
    <location>
        <begin position="89"/>
        <end position="115"/>
    </location>
</feature>
<proteinExistence type="predicted"/>
<keyword evidence="15" id="KW-1185">Reference proteome</keyword>
<evidence type="ECO:0000256" key="6">
    <source>
        <dbReference type="ARBA" id="ARBA00022840"/>
    </source>
</evidence>
<reference evidence="14 15" key="1">
    <citation type="submission" date="2016-12" db="EMBL/GenBank/DDBJ databases">
        <authorList>
            <person name="Song W.-J."/>
            <person name="Kurnit D.M."/>
        </authorList>
    </citation>
    <scope>NUCLEOTIDE SEQUENCE [LARGE SCALE GENOMIC DNA]</scope>
    <source>
        <strain evidence="14 15">DSM 18488</strain>
    </source>
</reference>
<feature type="domain" description="ABC transmembrane type-1" evidence="13">
    <location>
        <begin position="50"/>
        <end position="332"/>
    </location>
</feature>
<dbReference type="InterPro" id="IPR011527">
    <property type="entry name" value="ABC1_TM_dom"/>
</dbReference>
<dbReference type="InterPro" id="IPR003593">
    <property type="entry name" value="AAA+_ATPase"/>
</dbReference>
<dbReference type="FunFam" id="3.40.50.300:FF:000287">
    <property type="entry name" value="Multidrug ABC transporter ATP-binding protein"/>
    <property type="match status" value="1"/>
</dbReference>
<dbReference type="GO" id="GO:0005886">
    <property type="term" value="C:plasma membrane"/>
    <property type="evidence" value="ECO:0007669"/>
    <property type="project" value="UniProtKB-SubCell"/>
</dbReference>
<feature type="transmembrane region" description="Helical" evidence="11">
    <location>
        <begin position="164"/>
        <end position="184"/>
    </location>
</feature>
<dbReference type="GO" id="GO:0005524">
    <property type="term" value="F:ATP binding"/>
    <property type="evidence" value="ECO:0007669"/>
    <property type="project" value="UniProtKB-KW"/>
</dbReference>
<accession>A0A1M7YDK3</accession>
<evidence type="ECO:0000256" key="5">
    <source>
        <dbReference type="ARBA" id="ARBA00022741"/>
    </source>
</evidence>
<dbReference type="PANTHER" id="PTHR43394:SF1">
    <property type="entry name" value="ATP-BINDING CASSETTE SUB-FAMILY B MEMBER 10, MITOCHONDRIAL"/>
    <property type="match status" value="1"/>
</dbReference>
<name>A0A1M7YDK3_9BACT</name>
<dbReference type="NCBIfam" id="TIGR02203">
    <property type="entry name" value="MsbA_lipidA"/>
    <property type="match status" value="1"/>
</dbReference>
<keyword evidence="3" id="KW-1003">Cell membrane</keyword>
<dbReference type="PROSITE" id="PS50929">
    <property type="entry name" value="ABC_TM1F"/>
    <property type="match status" value="1"/>
</dbReference>
<evidence type="ECO:0000256" key="11">
    <source>
        <dbReference type="SAM" id="Phobius"/>
    </source>
</evidence>
<comment type="subcellular location">
    <subcellularLocation>
        <location evidence="1">Cell membrane</location>
        <topology evidence="1">Multi-pass membrane protein</topology>
    </subcellularLocation>
</comment>
<dbReference type="Pfam" id="PF00005">
    <property type="entry name" value="ABC_tran"/>
    <property type="match status" value="1"/>
</dbReference>
<dbReference type="SMART" id="SM00382">
    <property type="entry name" value="AAA"/>
    <property type="match status" value="1"/>
</dbReference>
<evidence type="ECO:0000259" key="13">
    <source>
        <dbReference type="PROSITE" id="PS50929"/>
    </source>
</evidence>
<feature type="transmembrane region" description="Helical" evidence="11">
    <location>
        <begin position="275"/>
        <end position="291"/>
    </location>
</feature>
<protein>
    <submittedName>
        <fullName evidence="14">ATP-binding cassette, subfamily B, MsbA</fullName>
    </submittedName>
</protein>
<dbReference type="PROSITE" id="PS00211">
    <property type="entry name" value="ABC_TRANSPORTER_1"/>
    <property type="match status" value="1"/>
</dbReference>
<dbReference type="GO" id="GO:0015421">
    <property type="term" value="F:ABC-type oligopeptide transporter activity"/>
    <property type="evidence" value="ECO:0007669"/>
    <property type="project" value="TreeGrafter"/>
</dbReference>
<evidence type="ECO:0000256" key="7">
    <source>
        <dbReference type="ARBA" id="ARBA00022967"/>
    </source>
</evidence>
<keyword evidence="4 11" id="KW-0812">Transmembrane</keyword>
<dbReference type="Pfam" id="PF00664">
    <property type="entry name" value="ABC_membrane"/>
    <property type="match status" value="1"/>
</dbReference>
<keyword evidence="10 11" id="KW-0472">Membrane</keyword>
<keyword evidence="7" id="KW-1278">Translocase</keyword>
<dbReference type="STRING" id="1121416.SAMN02745220_03579"/>
<keyword evidence="5" id="KW-0547">Nucleotide-binding</keyword>
<dbReference type="GO" id="GO:0016887">
    <property type="term" value="F:ATP hydrolysis activity"/>
    <property type="evidence" value="ECO:0007669"/>
    <property type="project" value="InterPro"/>
</dbReference>
<dbReference type="CDD" id="cd18552">
    <property type="entry name" value="ABC_6TM_MsbA_like"/>
    <property type="match status" value="1"/>
</dbReference>
<evidence type="ECO:0000313" key="15">
    <source>
        <dbReference type="Proteomes" id="UP000184603"/>
    </source>
</evidence>
<evidence type="ECO:0000256" key="3">
    <source>
        <dbReference type="ARBA" id="ARBA00022475"/>
    </source>
</evidence>
<organism evidence="14 15">
    <name type="scientific">Desulfopila aestuarii DSM 18488</name>
    <dbReference type="NCBI Taxonomy" id="1121416"/>
    <lineage>
        <taxon>Bacteria</taxon>
        <taxon>Pseudomonadati</taxon>
        <taxon>Thermodesulfobacteriota</taxon>
        <taxon>Desulfobulbia</taxon>
        <taxon>Desulfobulbales</taxon>
        <taxon>Desulfocapsaceae</taxon>
        <taxon>Desulfopila</taxon>
    </lineage>
</organism>
<evidence type="ECO:0000256" key="2">
    <source>
        <dbReference type="ARBA" id="ARBA00022448"/>
    </source>
</evidence>
<evidence type="ECO:0000256" key="4">
    <source>
        <dbReference type="ARBA" id="ARBA00022692"/>
    </source>
</evidence>
<dbReference type="EMBL" id="FRFE01000020">
    <property type="protein sequence ID" value="SHO50669.1"/>
    <property type="molecule type" value="Genomic_DNA"/>
</dbReference>
<feature type="transmembrane region" description="Helical" evidence="11">
    <location>
        <begin position="49"/>
        <end position="69"/>
    </location>
</feature>
<sequence length="603" mass="67519">MRIAFSANNPWPFTNQANFTKPSSQCTTMTNKEILNRLYQVILPYKGKLIISMLTMVVFSALTSAQAWILKPVIDDIFVNKDSSVLALLPFAIILIFLFKAIAYYVYTFLLQFVGQSIIRDMRTRLFTHINTQPLSFFHEYPTGNLISRIISDVSQIQNAVSNALVSSLRDFFQMIFLLALVFYLNWKLAMFAFIILPIAIFPIVTLGRRFRKLSTRTQEETANVSDRLYENITGNRIVKAFCREDYEDKRFGFQIDRLFSVTIKDARLRSLQHPIMEFIGGLAIALIIWLGGKEVIAGSATPGTFFSFLGALIAAYEPVKALSKINPIIQRGLASANRVFTLMDIEPKITDKEGAISLPPFTRDIVFQDICFSYDNEDQVIHNLNLTVPRGEALAIVGSSGGGKTTLTNLIPRFLDIDSGSIAIDGKDIRDVTLASLRQQIAIVTQQTILFNDTVYNNIVYGDLEASAEDVRNAASAAFALDFVEKLPKGFDTIIGEGGARLSGGERQRISIARAILKNAPILILDEATSALDTESEREVQKALENLMKNKTTFVIAHRLSTIVNCDRIIVVKGGRIVEEGTHEELLARKGEYELLYNMQFK</sequence>
<dbReference type="InterPro" id="IPR017871">
    <property type="entry name" value="ABC_transporter-like_CS"/>
</dbReference>
<dbReference type="PROSITE" id="PS50893">
    <property type="entry name" value="ABC_TRANSPORTER_2"/>
    <property type="match status" value="1"/>
</dbReference>
<dbReference type="InterPro" id="IPR039421">
    <property type="entry name" value="Type_1_exporter"/>
</dbReference>
<dbReference type="Gene3D" id="1.20.1560.10">
    <property type="entry name" value="ABC transporter type 1, transmembrane domain"/>
    <property type="match status" value="1"/>
</dbReference>
<evidence type="ECO:0000256" key="10">
    <source>
        <dbReference type="ARBA" id="ARBA00023136"/>
    </source>
</evidence>
<evidence type="ECO:0000313" key="14">
    <source>
        <dbReference type="EMBL" id="SHO50669.1"/>
    </source>
</evidence>
<dbReference type="AlphaFoldDB" id="A0A1M7YDK3"/>
<dbReference type="SUPFAM" id="SSF52540">
    <property type="entry name" value="P-loop containing nucleoside triphosphate hydrolases"/>
    <property type="match status" value="1"/>
</dbReference>
<dbReference type="SUPFAM" id="SSF90123">
    <property type="entry name" value="ABC transporter transmembrane region"/>
    <property type="match status" value="1"/>
</dbReference>
<dbReference type="GO" id="GO:0034040">
    <property type="term" value="F:ATPase-coupled lipid transmembrane transporter activity"/>
    <property type="evidence" value="ECO:0007669"/>
    <property type="project" value="InterPro"/>
</dbReference>
<evidence type="ECO:0000256" key="8">
    <source>
        <dbReference type="ARBA" id="ARBA00022989"/>
    </source>
</evidence>
<dbReference type="Proteomes" id="UP000184603">
    <property type="component" value="Unassembled WGS sequence"/>
</dbReference>
<evidence type="ECO:0000259" key="12">
    <source>
        <dbReference type="PROSITE" id="PS50893"/>
    </source>
</evidence>
<dbReference type="InterPro" id="IPR036640">
    <property type="entry name" value="ABC1_TM_sf"/>
</dbReference>
<keyword evidence="9" id="KW-0445">Lipid transport</keyword>
<keyword evidence="2" id="KW-0813">Transport</keyword>
<dbReference type="InterPro" id="IPR027417">
    <property type="entry name" value="P-loop_NTPase"/>
</dbReference>
<keyword evidence="8 11" id="KW-1133">Transmembrane helix</keyword>
<gene>
    <name evidence="14" type="ORF">SAMN02745220_03579</name>
</gene>
<dbReference type="Gene3D" id="3.40.50.300">
    <property type="entry name" value="P-loop containing nucleotide triphosphate hydrolases"/>
    <property type="match status" value="1"/>
</dbReference>
<evidence type="ECO:0000256" key="9">
    <source>
        <dbReference type="ARBA" id="ARBA00023055"/>
    </source>
</evidence>